<evidence type="ECO:0000313" key="2">
    <source>
        <dbReference type="EMBL" id="MEJ6347937.1"/>
    </source>
</evidence>
<dbReference type="InterPro" id="IPR000415">
    <property type="entry name" value="Nitroreductase-like"/>
</dbReference>
<proteinExistence type="predicted"/>
<feature type="domain" description="Nitroreductase" evidence="1">
    <location>
        <begin position="10"/>
        <end position="178"/>
    </location>
</feature>
<dbReference type="Gene3D" id="3.40.109.10">
    <property type="entry name" value="NADH Oxidase"/>
    <property type="match status" value="1"/>
</dbReference>
<comment type="caution">
    <text evidence="2">The sequence shown here is derived from an EMBL/GenBank/DDBJ whole genome shotgun (WGS) entry which is preliminary data.</text>
</comment>
<dbReference type="Pfam" id="PF00881">
    <property type="entry name" value="Nitroreductase"/>
    <property type="match status" value="1"/>
</dbReference>
<dbReference type="Proteomes" id="UP001377804">
    <property type="component" value="Unassembled WGS sequence"/>
</dbReference>
<dbReference type="InterPro" id="IPR033877">
    <property type="entry name" value="Frm2/Hbn1"/>
</dbReference>
<dbReference type="PANTHER" id="PTHR43035">
    <property type="entry name" value="FATTY ACID REPRESSION MUTANT PROTEIN 2-RELATED"/>
    <property type="match status" value="1"/>
</dbReference>
<evidence type="ECO:0000313" key="3">
    <source>
        <dbReference type="Proteomes" id="UP001377804"/>
    </source>
</evidence>
<reference evidence="2 3" key="1">
    <citation type="submission" date="2023-10" db="EMBL/GenBank/DDBJ databases">
        <title>Holzapfeliella saturejae sp. nov. isolated from Satureja montana flowers.</title>
        <authorList>
            <person name="Alcantara C."/>
            <person name="Zuniga M."/>
            <person name="Landete J.M."/>
            <person name="Monedero V."/>
        </authorList>
    </citation>
    <scope>NUCLEOTIDE SEQUENCE [LARGE SCALE GENOMIC DNA]</scope>
    <source>
        <strain evidence="2 3">He02</strain>
    </source>
</reference>
<evidence type="ECO:0000259" key="1">
    <source>
        <dbReference type="Pfam" id="PF00881"/>
    </source>
</evidence>
<organism evidence="2 3">
    <name type="scientific">Holzapfeliella saturejae</name>
    <dbReference type="NCBI Taxonomy" id="3082953"/>
    <lineage>
        <taxon>Bacteria</taxon>
        <taxon>Bacillati</taxon>
        <taxon>Bacillota</taxon>
        <taxon>Bacilli</taxon>
        <taxon>Lactobacillales</taxon>
        <taxon>Lactobacillaceae</taxon>
        <taxon>Holzapfeliella</taxon>
    </lineage>
</organism>
<gene>
    <name evidence="2" type="ORF">R4Y45_01665</name>
</gene>
<dbReference type="RefSeq" id="WP_339968639.1">
    <property type="nucleotide sequence ID" value="NZ_JAWMWG010000001.1"/>
</dbReference>
<keyword evidence="3" id="KW-1185">Reference proteome</keyword>
<protein>
    <submittedName>
        <fullName evidence="2">Nitroreductase family protein</fullName>
    </submittedName>
</protein>
<sequence length="201" mass="22713">MNNSFIDLMKKRRTIYALGKNVSQSKEEISTVIKEAVKESPTAFNNQSTRAVILFGDSSDRVWDITIDVLRGIIKDDAAFEQSKQRVSSFKNGIGTILYFTDSNDVEQSKKDFAMYADNIYDWSEQGIGSAQYSVWAALASNNIGANIQHYNPIIDDKIKEAFDIPENWVLRAEMPFGSIENPAGGRSEMNDDDRFKVFEN</sequence>
<name>A0ABU8SEZ9_9LACO</name>
<dbReference type="SUPFAM" id="SSF55469">
    <property type="entry name" value="FMN-dependent nitroreductase-like"/>
    <property type="match status" value="1"/>
</dbReference>
<dbReference type="CDD" id="cd02140">
    <property type="entry name" value="Frm2-like"/>
    <property type="match status" value="1"/>
</dbReference>
<accession>A0ABU8SEZ9</accession>
<dbReference type="InterPro" id="IPR029479">
    <property type="entry name" value="Nitroreductase"/>
</dbReference>
<dbReference type="EMBL" id="JAWMWG010000001">
    <property type="protein sequence ID" value="MEJ6347937.1"/>
    <property type="molecule type" value="Genomic_DNA"/>
</dbReference>
<dbReference type="PANTHER" id="PTHR43035:SF1">
    <property type="entry name" value="FATTY ACID REPRESSION MUTANT PROTEIN 2-RELATED"/>
    <property type="match status" value="1"/>
</dbReference>